<evidence type="ECO:0000313" key="2">
    <source>
        <dbReference type="Proteomes" id="UP001302812"/>
    </source>
</evidence>
<comment type="caution">
    <text evidence="1">The sequence shown here is derived from an EMBL/GenBank/DDBJ whole genome shotgun (WGS) entry which is preliminary data.</text>
</comment>
<name>A0AAN6QG45_9PEZI</name>
<organism evidence="1 2">
    <name type="scientific">Canariomyces notabilis</name>
    <dbReference type="NCBI Taxonomy" id="2074819"/>
    <lineage>
        <taxon>Eukaryota</taxon>
        <taxon>Fungi</taxon>
        <taxon>Dikarya</taxon>
        <taxon>Ascomycota</taxon>
        <taxon>Pezizomycotina</taxon>
        <taxon>Sordariomycetes</taxon>
        <taxon>Sordariomycetidae</taxon>
        <taxon>Sordariales</taxon>
        <taxon>Chaetomiaceae</taxon>
        <taxon>Canariomyces</taxon>
    </lineage>
</organism>
<protein>
    <submittedName>
        <fullName evidence="1">Uncharacterized protein</fullName>
    </submittedName>
</protein>
<sequence>MVDRLSLEGATQSQTLFGLDAKVKWSKADRRQREKLSPVIKGFMNAPCFRKYILEYGVPPRA</sequence>
<dbReference type="Proteomes" id="UP001302812">
    <property type="component" value="Unassembled WGS sequence"/>
</dbReference>
<dbReference type="EMBL" id="MU853359">
    <property type="protein sequence ID" value="KAK4108996.1"/>
    <property type="molecule type" value="Genomic_DNA"/>
</dbReference>
<keyword evidence="2" id="KW-1185">Reference proteome</keyword>
<gene>
    <name evidence="1" type="ORF">N656DRAFT_783661</name>
</gene>
<reference evidence="1" key="2">
    <citation type="submission" date="2023-05" db="EMBL/GenBank/DDBJ databases">
        <authorList>
            <consortium name="Lawrence Berkeley National Laboratory"/>
            <person name="Steindorff A."/>
            <person name="Hensen N."/>
            <person name="Bonometti L."/>
            <person name="Westerberg I."/>
            <person name="Brannstrom I.O."/>
            <person name="Guillou S."/>
            <person name="Cros-Aarteil S."/>
            <person name="Calhoun S."/>
            <person name="Haridas S."/>
            <person name="Kuo A."/>
            <person name="Mondo S."/>
            <person name="Pangilinan J."/>
            <person name="Riley R."/>
            <person name="Labutti K."/>
            <person name="Andreopoulos B."/>
            <person name="Lipzen A."/>
            <person name="Chen C."/>
            <person name="Yanf M."/>
            <person name="Daum C."/>
            <person name="Ng V."/>
            <person name="Clum A."/>
            <person name="Ohm R."/>
            <person name="Martin F."/>
            <person name="Silar P."/>
            <person name="Natvig D."/>
            <person name="Lalanne C."/>
            <person name="Gautier V."/>
            <person name="Ament-Velasquez S.L."/>
            <person name="Kruys A."/>
            <person name="Hutchinson M.I."/>
            <person name="Powell A.J."/>
            <person name="Barry K."/>
            <person name="Miller A.N."/>
            <person name="Grigoriev I.V."/>
            <person name="Debuchy R."/>
            <person name="Gladieux P."/>
            <person name="Thoren M.H."/>
            <person name="Johannesson H."/>
        </authorList>
    </citation>
    <scope>NUCLEOTIDE SEQUENCE</scope>
    <source>
        <strain evidence="1">CBS 508.74</strain>
    </source>
</reference>
<dbReference type="RefSeq" id="XP_064666566.1">
    <property type="nucleotide sequence ID" value="XM_064815999.1"/>
</dbReference>
<proteinExistence type="predicted"/>
<accession>A0AAN6QG45</accession>
<dbReference type="AlphaFoldDB" id="A0AAN6QG45"/>
<reference evidence="1" key="1">
    <citation type="journal article" date="2023" name="Mol. Phylogenet. Evol.">
        <title>Genome-scale phylogeny and comparative genomics of the fungal order Sordariales.</title>
        <authorList>
            <person name="Hensen N."/>
            <person name="Bonometti L."/>
            <person name="Westerberg I."/>
            <person name="Brannstrom I.O."/>
            <person name="Guillou S."/>
            <person name="Cros-Aarteil S."/>
            <person name="Calhoun S."/>
            <person name="Haridas S."/>
            <person name="Kuo A."/>
            <person name="Mondo S."/>
            <person name="Pangilinan J."/>
            <person name="Riley R."/>
            <person name="LaButti K."/>
            <person name="Andreopoulos B."/>
            <person name="Lipzen A."/>
            <person name="Chen C."/>
            <person name="Yan M."/>
            <person name="Daum C."/>
            <person name="Ng V."/>
            <person name="Clum A."/>
            <person name="Steindorff A."/>
            <person name="Ohm R.A."/>
            <person name="Martin F."/>
            <person name="Silar P."/>
            <person name="Natvig D.O."/>
            <person name="Lalanne C."/>
            <person name="Gautier V."/>
            <person name="Ament-Velasquez S.L."/>
            <person name="Kruys A."/>
            <person name="Hutchinson M.I."/>
            <person name="Powell A.J."/>
            <person name="Barry K."/>
            <person name="Miller A.N."/>
            <person name="Grigoriev I.V."/>
            <person name="Debuchy R."/>
            <person name="Gladieux P."/>
            <person name="Hiltunen Thoren M."/>
            <person name="Johannesson H."/>
        </authorList>
    </citation>
    <scope>NUCLEOTIDE SEQUENCE</scope>
    <source>
        <strain evidence="1">CBS 508.74</strain>
    </source>
</reference>
<evidence type="ECO:0000313" key="1">
    <source>
        <dbReference type="EMBL" id="KAK4108996.1"/>
    </source>
</evidence>
<dbReference type="GeneID" id="89940124"/>